<dbReference type="EMBL" id="HBHQ01020716">
    <property type="protein sequence ID" value="CAD9822124.1"/>
    <property type="molecule type" value="Transcribed_RNA"/>
</dbReference>
<dbReference type="EMBL" id="HBHQ01020718">
    <property type="protein sequence ID" value="CAD9822126.1"/>
    <property type="molecule type" value="Transcribed_RNA"/>
</dbReference>
<protein>
    <submittedName>
        <fullName evidence="4">Uncharacterized protein</fullName>
    </submittedName>
</protein>
<organism evidence="4">
    <name type="scientific">Attheya septentrionalis</name>
    <dbReference type="NCBI Taxonomy" id="420275"/>
    <lineage>
        <taxon>Eukaryota</taxon>
        <taxon>Sar</taxon>
        <taxon>Stramenopiles</taxon>
        <taxon>Ochrophyta</taxon>
        <taxon>Bacillariophyta</taxon>
        <taxon>Coscinodiscophyceae</taxon>
        <taxon>Chaetocerotophycidae</taxon>
        <taxon>Chaetocerotales</taxon>
        <taxon>Attheyaceae</taxon>
        <taxon>Attheya</taxon>
    </lineage>
</organism>
<keyword evidence="2" id="KW-0732">Signal</keyword>
<dbReference type="EMBL" id="HBHQ01020715">
    <property type="protein sequence ID" value="CAD9822123.1"/>
    <property type="molecule type" value="Transcribed_RNA"/>
</dbReference>
<feature type="signal peptide" evidence="2">
    <location>
        <begin position="1"/>
        <end position="18"/>
    </location>
</feature>
<name>A0A6T7J1I3_9STRA</name>
<dbReference type="AlphaFoldDB" id="A0A6T7J1I3"/>
<feature type="chain" id="PRO_5036191682" evidence="2">
    <location>
        <begin position="19"/>
        <end position="308"/>
    </location>
</feature>
<evidence type="ECO:0000256" key="2">
    <source>
        <dbReference type="SAM" id="SignalP"/>
    </source>
</evidence>
<evidence type="ECO:0000313" key="3">
    <source>
        <dbReference type="EMBL" id="CAD9822123.1"/>
    </source>
</evidence>
<accession>A0A6T7J1I3</accession>
<dbReference type="Pfam" id="PF11833">
    <property type="entry name" value="CPP1-like"/>
    <property type="match status" value="1"/>
</dbReference>
<keyword evidence="1" id="KW-0812">Transmembrane</keyword>
<evidence type="ECO:0000313" key="4">
    <source>
        <dbReference type="EMBL" id="CAD9822124.1"/>
    </source>
</evidence>
<evidence type="ECO:0000256" key="1">
    <source>
        <dbReference type="SAM" id="Phobius"/>
    </source>
</evidence>
<feature type="transmembrane region" description="Helical" evidence="1">
    <location>
        <begin position="252"/>
        <end position="271"/>
    </location>
</feature>
<keyword evidence="1" id="KW-0472">Membrane</keyword>
<dbReference type="InterPro" id="IPR021788">
    <property type="entry name" value="CPP1-like"/>
</dbReference>
<sequence length="308" mass="34342">MRTEVAVVAAALMCVVEGFSPASRSSALFRPANRVGVAPLSSTSLNAATKSKIPNLLKSLPWNVKKEKEREARRLRQDSAQYHRELGIPEGATFEEITEACDRIKARHEGDYKKQVKVDITKDKIMQIRLNERLAGLGTETKEARAASMEESGALDLSEKDEEPTEEVEVKQKAGSKWYQGIIVKPDEAWRNRQYKVWIGLSILGFLLPPVTEKLMYTNWLFAVGQMSTRGTATDGDYEMISGKKSKAHQKVSWFIGMCVWIVMTIAAKVITKRLGLSGSRIALSYELAIQNVVLGITTAYVKPYKGD</sequence>
<keyword evidence="1" id="KW-1133">Transmembrane helix</keyword>
<evidence type="ECO:0000313" key="5">
    <source>
        <dbReference type="EMBL" id="CAD9822126.1"/>
    </source>
</evidence>
<reference evidence="4" key="1">
    <citation type="submission" date="2021-01" db="EMBL/GenBank/DDBJ databases">
        <authorList>
            <person name="Corre E."/>
            <person name="Pelletier E."/>
            <person name="Niang G."/>
            <person name="Scheremetjew M."/>
            <person name="Finn R."/>
            <person name="Kale V."/>
            <person name="Holt S."/>
            <person name="Cochrane G."/>
            <person name="Meng A."/>
            <person name="Brown T."/>
            <person name="Cohen L."/>
        </authorList>
    </citation>
    <scope>NUCLEOTIDE SEQUENCE</scope>
    <source>
        <strain evidence="4">CCMP2084</strain>
    </source>
</reference>
<proteinExistence type="predicted"/>
<gene>
    <name evidence="3" type="ORF">ASEP1449_LOCUS13957</name>
    <name evidence="4" type="ORF">ASEP1449_LOCUS13958</name>
    <name evidence="5" type="ORF">ASEP1449_LOCUS13960</name>
</gene>